<evidence type="ECO:0000313" key="2">
    <source>
        <dbReference type="EMBL" id="KKN50433.1"/>
    </source>
</evidence>
<feature type="region of interest" description="Disordered" evidence="1">
    <location>
        <begin position="36"/>
        <end position="69"/>
    </location>
</feature>
<accession>A0A0F9U9Z4</accession>
<proteinExistence type="predicted"/>
<reference evidence="2" key="1">
    <citation type="journal article" date="2015" name="Nature">
        <title>Complex archaea that bridge the gap between prokaryotes and eukaryotes.</title>
        <authorList>
            <person name="Spang A."/>
            <person name="Saw J.H."/>
            <person name="Jorgensen S.L."/>
            <person name="Zaremba-Niedzwiedzka K."/>
            <person name="Martijn J."/>
            <person name="Lind A.E."/>
            <person name="van Eijk R."/>
            <person name="Schleper C."/>
            <person name="Guy L."/>
            <person name="Ettema T.J."/>
        </authorList>
    </citation>
    <scope>NUCLEOTIDE SEQUENCE</scope>
</reference>
<comment type="caution">
    <text evidence="2">The sequence shown here is derived from an EMBL/GenBank/DDBJ whole genome shotgun (WGS) entry which is preliminary data.</text>
</comment>
<sequence>MNKCKNCVHDEEQHYDATGCYGMVRIDVEESRKCDCKQSIPNNTPRDTPKYTAVEDKDPDDKSRMISDSDSGSFILSDKMIRMGYDKDMYYEKDVAEFIRRRNVLDEKLYLQDISWEDYKWERQKLAGSKLLNLNQKGTGK</sequence>
<protein>
    <submittedName>
        <fullName evidence="2">Uncharacterized protein</fullName>
    </submittedName>
</protein>
<evidence type="ECO:0000256" key="1">
    <source>
        <dbReference type="SAM" id="MobiDB-lite"/>
    </source>
</evidence>
<dbReference type="AlphaFoldDB" id="A0A0F9U9Z4"/>
<name>A0A0F9U9Z4_9ZZZZ</name>
<feature type="compositionally biased region" description="Basic and acidic residues" evidence="1">
    <location>
        <begin position="47"/>
        <end position="67"/>
    </location>
</feature>
<dbReference type="EMBL" id="LAZR01001113">
    <property type="protein sequence ID" value="KKN50433.1"/>
    <property type="molecule type" value="Genomic_DNA"/>
</dbReference>
<organism evidence="2">
    <name type="scientific">marine sediment metagenome</name>
    <dbReference type="NCBI Taxonomy" id="412755"/>
    <lineage>
        <taxon>unclassified sequences</taxon>
        <taxon>metagenomes</taxon>
        <taxon>ecological metagenomes</taxon>
    </lineage>
</organism>
<gene>
    <name evidence="2" type="ORF">LCGC14_0632630</name>
</gene>